<evidence type="ECO:0000313" key="2">
    <source>
        <dbReference type="EMBL" id="VTP63209.1"/>
    </source>
</evidence>
<dbReference type="InterPro" id="IPR057150">
    <property type="entry name" value="DUF7828"/>
</dbReference>
<name>A0A4U9HLR7_9ENTR</name>
<proteinExistence type="predicted"/>
<dbReference type="AlphaFoldDB" id="A0A4U9HLR7"/>
<gene>
    <name evidence="2" type="ORF">NCTC13032_00746</name>
</gene>
<sequence>MQFRTIRTALDHKGQVAHTRNLSPRSRGAWYCRSCNNPLRYTGRMTAAVILNIT</sequence>
<reference evidence="2 3" key="1">
    <citation type="submission" date="2019-05" db="EMBL/GenBank/DDBJ databases">
        <authorList>
            <consortium name="Pathogen Informatics"/>
        </authorList>
    </citation>
    <scope>NUCLEOTIDE SEQUENCE [LARGE SCALE GENOMIC DNA]</scope>
    <source>
        <strain evidence="2 3">NCTC13032</strain>
    </source>
</reference>
<dbReference type="EMBL" id="LR590464">
    <property type="protein sequence ID" value="VTP63209.1"/>
    <property type="molecule type" value="Genomic_DNA"/>
</dbReference>
<evidence type="ECO:0000259" key="1">
    <source>
        <dbReference type="Pfam" id="PF25165"/>
    </source>
</evidence>
<protein>
    <recommendedName>
        <fullName evidence="1">DUF7828 domain-containing protein</fullName>
    </recommendedName>
</protein>
<dbReference type="Proteomes" id="UP000310719">
    <property type="component" value="Chromosome"/>
</dbReference>
<evidence type="ECO:0000313" key="3">
    <source>
        <dbReference type="Proteomes" id="UP000310719"/>
    </source>
</evidence>
<dbReference type="Pfam" id="PF25165">
    <property type="entry name" value="DUF7828"/>
    <property type="match status" value="1"/>
</dbReference>
<organism evidence="2 3">
    <name type="scientific">Leclercia adecarboxylata</name>
    <dbReference type="NCBI Taxonomy" id="83655"/>
    <lineage>
        <taxon>Bacteria</taxon>
        <taxon>Pseudomonadati</taxon>
        <taxon>Pseudomonadota</taxon>
        <taxon>Gammaproteobacteria</taxon>
        <taxon>Enterobacterales</taxon>
        <taxon>Enterobacteriaceae</taxon>
        <taxon>Leclercia</taxon>
    </lineage>
</organism>
<accession>A0A4U9HLR7</accession>
<feature type="domain" description="DUF7828" evidence="1">
    <location>
        <begin position="5"/>
        <end position="42"/>
    </location>
</feature>